<keyword evidence="6" id="KW-0411">Iron-sulfur</keyword>
<accession>A0A0J8VQY9</accession>
<dbReference type="PANTHER" id="PTHR43273">
    <property type="entry name" value="ANAEROBIC SULFATASE-MATURATING ENZYME HOMOLOG ASLB-RELATED"/>
    <property type="match status" value="1"/>
</dbReference>
<dbReference type="NCBIfam" id="TIGR03942">
    <property type="entry name" value="sulfatase_rSAM"/>
    <property type="match status" value="1"/>
</dbReference>
<organism evidence="9 10">
    <name type="scientific">Franconibacter pulveris</name>
    <dbReference type="NCBI Taxonomy" id="435910"/>
    <lineage>
        <taxon>Bacteria</taxon>
        <taxon>Pseudomonadati</taxon>
        <taxon>Pseudomonadota</taxon>
        <taxon>Gammaproteobacteria</taxon>
        <taxon>Enterobacterales</taxon>
        <taxon>Enterobacteriaceae</taxon>
        <taxon>Franconibacter</taxon>
    </lineage>
</organism>
<keyword evidence="4" id="KW-0479">Metal-binding</keyword>
<keyword evidence="5" id="KW-0408">Iron</keyword>
<evidence type="ECO:0000313" key="10">
    <source>
        <dbReference type="Proteomes" id="UP000037315"/>
    </source>
</evidence>
<dbReference type="NCBIfam" id="TIGR04085">
    <property type="entry name" value="rSAM_more_4Fe4S"/>
    <property type="match status" value="1"/>
</dbReference>
<dbReference type="PATRIC" id="fig|1656095.3.peg.3677"/>
<evidence type="ECO:0000256" key="2">
    <source>
        <dbReference type="ARBA" id="ARBA00022485"/>
    </source>
</evidence>
<dbReference type="GO" id="GO:0051539">
    <property type="term" value="F:4 iron, 4 sulfur cluster binding"/>
    <property type="evidence" value="ECO:0007669"/>
    <property type="project" value="UniProtKB-KW"/>
</dbReference>
<name>A0A0J8VQY9_9ENTR</name>
<dbReference type="GO" id="GO:0046872">
    <property type="term" value="F:metal ion binding"/>
    <property type="evidence" value="ECO:0007669"/>
    <property type="project" value="UniProtKB-KW"/>
</dbReference>
<dbReference type="SFLD" id="SFLDF00285">
    <property type="entry name" value="anaerobic_Ser-type_sulfatase-m"/>
    <property type="match status" value="1"/>
</dbReference>
<comment type="caution">
    <text evidence="9">The sequence shown here is derived from an EMBL/GenBank/DDBJ whole genome shotgun (WGS) entry which is preliminary data.</text>
</comment>
<dbReference type="CDD" id="cd21120">
    <property type="entry name" value="SPASM_anSME"/>
    <property type="match status" value="1"/>
</dbReference>
<evidence type="ECO:0000259" key="8">
    <source>
        <dbReference type="PROSITE" id="PS51918"/>
    </source>
</evidence>
<dbReference type="InterPro" id="IPR047207">
    <property type="entry name" value="SPASM_anSME"/>
</dbReference>
<keyword evidence="10" id="KW-1185">Reference proteome</keyword>
<dbReference type="STRING" id="1121863.GCA_000621185_01789"/>
<dbReference type="AlphaFoldDB" id="A0A0J8VQY9"/>
<reference evidence="9 10" key="1">
    <citation type="submission" date="2015-06" db="EMBL/GenBank/DDBJ databases">
        <title>Genome sequencing of Cronobacter sp. strain DJ34 isolated from petroleum contaminated sludge of Duliajan Oil Fields, Assam, India.</title>
        <authorList>
            <person name="Pal S."/>
            <person name="Banerjee T.D."/>
            <person name="Roy A."/>
            <person name="Sar P."/>
            <person name="Kazy S.K."/>
        </authorList>
    </citation>
    <scope>NUCLEOTIDE SEQUENCE [LARGE SCALE GENOMIC DNA]</scope>
    <source>
        <strain evidence="9 10">DJ34</strain>
    </source>
</reference>
<dbReference type="SFLD" id="SFLDG01386">
    <property type="entry name" value="main_SPASM_domain-containing"/>
    <property type="match status" value="1"/>
</dbReference>
<dbReference type="SFLD" id="SFLDG01067">
    <property type="entry name" value="SPASM/twitch_domain_containing"/>
    <property type="match status" value="1"/>
</dbReference>
<protein>
    <submittedName>
        <fullName evidence="9">Chondro-6-sulfatase</fullName>
    </submittedName>
</protein>
<dbReference type="SFLD" id="SFLDG01384">
    <property type="entry name" value="thioether_bond_formation_requi"/>
    <property type="match status" value="1"/>
</dbReference>
<dbReference type="CDD" id="cd01335">
    <property type="entry name" value="Radical_SAM"/>
    <property type="match status" value="1"/>
</dbReference>
<dbReference type="SUPFAM" id="SSF102114">
    <property type="entry name" value="Radical SAM enzymes"/>
    <property type="match status" value="1"/>
</dbReference>
<proteinExistence type="inferred from homology"/>
<evidence type="ECO:0000313" key="9">
    <source>
        <dbReference type="EMBL" id="KMV35342.1"/>
    </source>
</evidence>
<dbReference type="SFLD" id="SFLDG01072">
    <property type="entry name" value="dehydrogenase_like"/>
    <property type="match status" value="1"/>
</dbReference>
<dbReference type="InterPro" id="IPR058240">
    <property type="entry name" value="rSAM_sf"/>
</dbReference>
<comment type="cofactor">
    <cofactor evidence="1">
        <name>[4Fe-4S] cluster</name>
        <dbReference type="ChEBI" id="CHEBI:49883"/>
    </cofactor>
</comment>
<dbReference type="GO" id="GO:0016491">
    <property type="term" value="F:oxidoreductase activity"/>
    <property type="evidence" value="ECO:0007669"/>
    <property type="project" value="InterPro"/>
</dbReference>
<dbReference type="InterPro" id="IPR013785">
    <property type="entry name" value="Aldolase_TIM"/>
</dbReference>
<dbReference type="PROSITE" id="PS51918">
    <property type="entry name" value="RADICAL_SAM"/>
    <property type="match status" value="1"/>
</dbReference>
<evidence type="ECO:0000256" key="5">
    <source>
        <dbReference type="ARBA" id="ARBA00023004"/>
    </source>
</evidence>
<dbReference type="Pfam" id="PF13186">
    <property type="entry name" value="SPASM"/>
    <property type="match status" value="1"/>
</dbReference>
<feature type="domain" description="Radical SAM core" evidence="8">
    <location>
        <begin position="1"/>
        <end position="231"/>
    </location>
</feature>
<sequence>MKKGFHLMAKPASFHCNLACDYCFYLPNGETVLHGQPPSRAMSEPVLRQFIKRYIESSPGNEVAFTWQGGEPTLAGLDFYRRAVALQKQYAGNKRITNSMQTNGVLINDEWARFLAEHHFLMGISVDGPQPLYDAYRKTQSGGSVFHKVVDAIGHLKRHGVAFNLLAVVNDVTAQYPLEIYRFLTQELGGQHLQFIPAVEPMPRAAQAARFGETIALEHGSAVAPWSVSGEAYGRFLITLFDEWVRRDVGRVFVQMFDNTLTAWTGNTPELCVMQPTCGAALVVEQNGDVYSCDHFVAPEHHLGNILRDAPDKLVASKQQRRFGNAKTPTSPTCQRCEYRFACQGGCPKHRLARDGKHRQNHLCSGYYAFFRHAAPYMTWMAQQLARRQPPAEIINVAPFIAAKQRERDQA</sequence>
<dbReference type="Pfam" id="PF04055">
    <property type="entry name" value="Radical_SAM"/>
    <property type="match status" value="1"/>
</dbReference>
<keyword evidence="3" id="KW-0949">S-adenosyl-L-methionine</keyword>
<dbReference type="InterPro" id="IPR023885">
    <property type="entry name" value="4Fe4S-binding_SPASM_dom"/>
</dbReference>
<dbReference type="InterPro" id="IPR023867">
    <property type="entry name" value="Sulphatase_maturase_rSAM"/>
</dbReference>
<dbReference type="Gene3D" id="3.20.20.70">
    <property type="entry name" value="Aldolase class I"/>
    <property type="match status" value="1"/>
</dbReference>
<dbReference type="EMBL" id="LFEJ01000012">
    <property type="protein sequence ID" value="KMV35342.1"/>
    <property type="molecule type" value="Genomic_DNA"/>
</dbReference>
<dbReference type="Proteomes" id="UP000037315">
    <property type="component" value="Unassembled WGS sequence"/>
</dbReference>
<dbReference type="RefSeq" id="WP_024559399.1">
    <property type="nucleotide sequence ID" value="NZ_LFEJ01000012.1"/>
</dbReference>
<dbReference type="InterPro" id="IPR007197">
    <property type="entry name" value="rSAM"/>
</dbReference>
<evidence type="ECO:0000256" key="6">
    <source>
        <dbReference type="ARBA" id="ARBA00023014"/>
    </source>
</evidence>
<gene>
    <name evidence="9" type="ORF">ACH50_08420</name>
</gene>
<dbReference type="OrthoDB" id="9782387at2"/>
<evidence type="ECO:0000256" key="7">
    <source>
        <dbReference type="ARBA" id="ARBA00023601"/>
    </source>
</evidence>
<evidence type="ECO:0000256" key="1">
    <source>
        <dbReference type="ARBA" id="ARBA00001966"/>
    </source>
</evidence>
<evidence type="ECO:0000256" key="4">
    <source>
        <dbReference type="ARBA" id="ARBA00022723"/>
    </source>
</evidence>
<dbReference type="PANTHER" id="PTHR43273:SF3">
    <property type="entry name" value="ANAEROBIC SULFATASE-MATURATING ENZYME HOMOLOG ASLB-RELATED"/>
    <property type="match status" value="1"/>
</dbReference>
<comment type="similarity">
    <text evidence="7">Belongs to the radical SAM superfamily. Anaerobic sulfatase-maturating enzyme family.</text>
</comment>
<dbReference type="SFLD" id="SFLDS00029">
    <property type="entry name" value="Radical_SAM"/>
    <property type="match status" value="1"/>
</dbReference>
<evidence type="ECO:0000256" key="3">
    <source>
        <dbReference type="ARBA" id="ARBA00022691"/>
    </source>
</evidence>
<dbReference type="InterPro" id="IPR034491">
    <property type="entry name" value="Anaerob_Ser_sulfatase-maturase"/>
</dbReference>
<keyword evidence="2" id="KW-0004">4Fe-4S</keyword>